<dbReference type="Gene3D" id="3.10.180.10">
    <property type="entry name" value="2,3-Dihydroxybiphenyl 1,2-Dioxygenase, domain 1"/>
    <property type="match status" value="1"/>
</dbReference>
<sequence>MARPRIEVTSVSISTSAPRELADFYARLLGVEVADSEGPRAGEPPTAGWAQLRRVEGRLRMTLNFEWDEHYVPPVWPTPVPSQLGWPSVATGPGSVPVTSVPVRSVPVREAIVVSAGPDAQQVMSHLDLWVDDLEVSAAWAIECGATEHPHQPQETVQVMIDPHGHPFCLFTS</sequence>
<dbReference type="PANTHER" id="PTHR35908">
    <property type="entry name" value="HYPOTHETICAL FUSION PROTEIN"/>
    <property type="match status" value="1"/>
</dbReference>
<organism evidence="2 3">
    <name type="scientific">Ornithinimicrobium cryptoxanthini</name>
    <dbReference type="NCBI Taxonomy" id="2934161"/>
    <lineage>
        <taxon>Bacteria</taxon>
        <taxon>Bacillati</taxon>
        <taxon>Actinomycetota</taxon>
        <taxon>Actinomycetes</taxon>
        <taxon>Micrococcales</taxon>
        <taxon>Ornithinimicrobiaceae</taxon>
        <taxon>Ornithinimicrobium</taxon>
    </lineage>
</organism>
<keyword evidence="3" id="KW-1185">Reference proteome</keyword>
<dbReference type="Proteomes" id="UP001056535">
    <property type="component" value="Chromosome"/>
</dbReference>
<dbReference type="EMBL" id="CP099490">
    <property type="protein sequence ID" value="USQ76524.1"/>
    <property type="molecule type" value="Genomic_DNA"/>
</dbReference>
<evidence type="ECO:0000313" key="2">
    <source>
        <dbReference type="EMBL" id="USQ76524.1"/>
    </source>
</evidence>
<gene>
    <name evidence="2" type="ORF">NF557_00895</name>
</gene>
<feature type="domain" description="Glyoxalase-like" evidence="1">
    <location>
        <begin position="84"/>
        <end position="171"/>
    </location>
</feature>
<accession>A0ABY4YID6</accession>
<dbReference type="InterPro" id="IPR029068">
    <property type="entry name" value="Glyas_Bleomycin-R_OHBP_Dase"/>
</dbReference>
<protein>
    <recommendedName>
        <fullName evidence="1">Glyoxalase-like domain-containing protein</fullName>
    </recommendedName>
</protein>
<dbReference type="RefSeq" id="WP_252621228.1">
    <property type="nucleotide sequence ID" value="NZ_CP099490.1"/>
</dbReference>
<reference evidence="2" key="1">
    <citation type="submission" date="2022-06" db="EMBL/GenBank/DDBJ databases">
        <title>Ornithinimicrobium JY.X270.</title>
        <authorList>
            <person name="Huang Y."/>
        </authorList>
    </citation>
    <scope>NUCLEOTIDE SEQUENCE</scope>
    <source>
        <strain evidence="2">JY.X270</strain>
    </source>
</reference>
<proteinExistence type="predicted"/>
<dbReference type="Pfam" id="PF18029">
    <property type="entry name" value="Glyoxalase_6"/>
    <property type="match status" value="1"/>
</dbReference>
<dbReference type="SUPFAM" id="SSF54593">
    <property type="entry name" value="Glyoxalase/Bleomycin resistance protein/Dihydroxybiphenyl dioxygenase"/>
    <property type="match status" value="1"/>
</dbReference>
<dbReference type="PANTHER" id="PTHR35908:SF1">
    <property type="entry name" value="CONSERVED PROTEIN"/>
    <property type="match status" value="1"/>
</dbReference>
<name>A0ABY4YID6_9MICO</name>
<evidence type="ECO:0000259" key="1">
    <source>
        <dbReference type="Pfam" id="PF18029"/>
    </source>
</evidence>
<dbReference type="InterPro" id="IPR041581">
    <property type="entry name" value="Glyoxalase_6"/>
</dbReference>
<evidence type="ECO:0000313" key="3">
    <source>
        <dbReference type="Proteomes" id="UP001056535"/>
    </source>
</evidence>